<keyword evidence="4 8" id="KW-0378">Hydrolase</keyword>
<name>A0A2T6BZB0_9FLAO</name>
<comment type="catalytic activity">
    <reaction evidence="1">
        <text>Hydrolysis of terminal non-reducing N-acetyl-D-hexosamine residues in N-acetyl-beta-D-hexosaminides.</text>
        <dbReference type="EC" id="3.2.1.52"/>
    </reaction>
</comment>
<dbReference type="PANTHER" id="PTHR30480">
    <property type="entry name" value="BETA-HEXOSAMINIDASE-RELATED"/>
    <property type="match status" value="1"/>
</dbReference>
<evidence type="ECO:0000259" key="6">
    <source>
        <dbReference type="Pfam" id="PF00144"/>
    </source>
</evidence>
<dbReference type="GO" id="GO:0005975">
    <property type="term" value="P:carbohydrate metabolic process"/>
    <property type="evidence" value="ECO:0007669"/>
    <property type="project" value="InterPro"/>
</dbReference>
<feature type="domain" description="Beta-lactamase-related" evidence="6">
    <location>
        <begin position="602"/>
        <end position="955"/>
    </location>
</feature>
<keyword evidence="9" id="KW-1185">Reference proteome</keyword>
<dbReference type="Gene3D" id="3.40.50.1700">
    <property type="entry name" value="Glycoside hydrolase family 3 C-terminal domain"/>
    <property type="match status" value="1"/>
</dbReference>
<reference evidence="8 9" key="1">
    <citation type="submission" date="2018-04" db="EMBL/GenBank/DDBJ databases">
        <title>Genomic Encyclopedia of Archaeal and Bacterial Type Strains, Phase II (KMG-II): from individual species to whole genera.</title>
        <authorList>
            <person name="Goeker M."/>
        </authorList>
    </citation>
    <scope>NUCLEOTIDE SEQUENCE [LARGE SCALE GENOMIC DNA]</scope>
    <source>
        <strain evidence="8 9">DSM 25731</strain>
    </source>
</reference>
<comment type="similarity">
    <text evidence="2">Belongs to the glycosyl hydrolase 3 family.</text>
</comment>
<dbReference type="InterPro" id="IPR036962">
    <property type="entry name" value="Glyco_hydro_3_N_sf"/>
</dbReference>
<dbReference type="Gene3D" id="3.40.710.10">
    <property type="entry name" value="DD-peptidase/beta-lactamase superfamily"/>
    <property type="match status" value="1"/>
</dbReference>
<dbReference type="InterPro" id="IPR036881">
    <property type="entry name" value="Glyco_hydro_3_C_sf"/>
</dbReference>
<dbReference type="GO" id="GO:0009254">
    <property type="term" value="P:peptidoglycan turnover"/>
    <property type="evidence" value="ECO:0007669"/>
    <property type="project" value="TreeGrafter"/>
</dbReference>
<evidence type="ECO:0000256" key="3">
    <source>
        <dbReference type="ARBA" id="ARBA00012663"/>
    </source>
</evidence>
<protein>
    <recommendedName>
        <fullName evidence="3">beta-N-acetylhexosaminidase</fullName>
        <ecNumber evidence="3">3.2.1.52</ecNumber>
    </recommendedName>
</protein>
<evidence type="ECO:0000259" key="7">
    <source>
        <dbReference type="Pfam" id="PF00933"/>
    </source>
</evidence>
<evidence type="ECO:0000256" key="2">
    <source>
        <dbReference type="ARBA" id="ARBA00005336"/>
    </source>
</evidence>
<dbReference type="AlphaFoldDB" id="A0A2T6BZB0"/>
<sequence length="976" mass="109861">MLVKYPMNKFSIIFIIILSLFITGAKQPHFANKAAFEAQEKWVDSLYTNMTQKERFAQLLTITAYSDKDLAHDNRVKLQIMKQHVGGIHFMGGNPTHQVELTNQFQKLSKVPLLISMDAEWDFGKKLDSTHTFPYNLLLGAVENDTIIENIGKHIGKHSKQIGVHAVFGPQSVVQTEDNRAFVGNRSYGENIANVSKKVTAFTKGIQSTGIMAIATDFPSYPNTVTTSENLPELTLSSEELDSIQFPVYKELIKQKIGGVQTAHILVPSMTSVSSSPASFSHNIVTKKLKHEFGFQGLTFSPLLNDERLLQDKEISEVALAAFLAGNDVLLLPGDVQPVIAKFEEAYNEGLIKEADVSRAVKNILRAKYKAGLHTLEPLSEVAVVEKLASGKDKALHYKAIKHAITALKIDNSIVPIRNLSQQKIAYIKMGDANEATFVNTLLKYAAIDVIEEKNLADLTEKLKNYTTVIVGLHKSDASPKADYKFTEREIVWLQEISRESKVILAVFASPHSLSNIKSFTNIDTILMSYQNSEFSQEITAQIIFGAVKAQGKLPVAIKDEFPIGTGVETQTLARLGYDFPEAVGLNSKKLSKIDSLAALVVSEEMAPGVQLLIARKGKIIYNKNFGYHTYEKKHKVTDQDLYDVASMTKILATLPLVMKLEENKKMALTSKLEDLLPMFKETNKDTLKVVEILSHYARLKPWIPFYINTLDSVTKKPDKKWYRRKQSKKFNIKVADKLYMKAEYKDSMMQRIIDSDLLEKHRYRYSDLPFYILKEYVETMYNADLNAVTQQYFYKSLGAHRTTYNPLEKFSKDVIVPSEKDDYYRNQVVQGYVHDMGAAMQGGIGGHAGLFSTANDVAKIMQMYLQNGVYGDVQYLDAATIAKFNNCYYCDKDNRRGVGFDKPQLGDVGPTCGCVSMKSFGHSGFTGTYTWADPEEEIVYVFLSNRTFPTMSNRKLIKTNIRTEIQKLIYEAIEK</sequence>
<proteinExistence type="inferred from homology"/>
<evidence type="ECO:0000256" key="1">
    <source>
        <dbReference type="ARBA" id="ARBA00001231"/>
    </source>
</evidence>
<dbReference type="Pfam" id="PF00144">
    <property type="entry name" value="Beta-lactamase"/>
    <property type="match status" value="1"/>
</dbReference>
<comment type="caution">
    <text evidence="8">The sequence shown here is derived from an EMBL/GenBank/DDBJ whole genome shotgun (WGS) entry which is preliminary data.</text>
</comment>
<evidence type="ECO:0000313" key="8">
    <source>
        <dbReference type="EMBL" id="PTX61415.1"/>
    </source>
</evidence>
<dbReference type="Pfam" id="PF00933">
    <property type="entry name" value="Glyco_hydro_3"/>
    <property type="match status" value="1"/>
</dbReference>
<dbReference type="Proteomes" id="UP000244090">
    <property type="component" value="Unassembled WGS sequence"/>
</dbReference>
<organism evidence="8 9">
    <name type="scientific">Kordia periserrulae</name>
    <dbReference type="NCBI Taxonomy" id="701523"/>
    <lineage>
        <taxon>Bacteria</taxon>
        <taxon>Pseudomonadati</taxon>
        <taxon>Bacteroidota</taxon>
        <taxon>Flavobacteriia</taxon>
        <taxon>Flavobacteriales</taxon>
        <taxon>Flavobacteriaceae</taxon>
        <taxon>Kordia</taxon>
    </lineage>
</organism>
<dbReference type="InterPro" id="IPR050226">
    <property type="entry name" value="NagZ_Beta-hexosaminidase"/>
</dbReference>
<dbReference type="InterPro" id="IPR012338">
    <property type="entry name" value="Beta-lactam/transpept-like"/>
</dbReference>
<dbReference type="EMBL" id="QBKT01000004">
    <property type="protein sequence ID" value="PTX61415.1"/>
    <property type="molecule type" value="Genomic_DNA"/>
</dbReference>
<keyword evidence="5" id="KW-0326">Glycosidase</keyword>
<dbReference type="InterPro" id="IPR017853">
    <property type="entry name" value="GH"/>
</dbReference>
<evidence type="ECO:0000256" key="4">
    <source>
        <dbReference type="ARBA" id="ARBA00022801"/>
    </source>
</evidence>
<dbReference type="SUPFAM" id="SSF56601">
    <property type="entry name" value="beta-lactamase/transpeptidase-like"/>
    <property type="match status" value="1"/>
</dbReference>
<evidence type="ECO:0000256" key="5">
    <source>
        <dbReference type="ARBA" id="ARBA00023295"/>
    </source>
</evidence>
<accession>A0A2T6BZB0</accession>
<dbReference type="Gene3D" id="3.20.20.300">
    <property type="entry name" value="Glycoside hydrolase, family 3, N-terminal domain"/>
    <property type="match status" value="1"/>
</dbReference>
<dbReference type="InterPro" id="IPR001764">
    <property type="entry name" value="Glyco_hydro_3_N"/>
</dbReference>
<dbReference type="InterPro" id="IPR001466">
    <property type="entry name" value="Beta-lactam-related"/>
</dbReference>
<dbReference type="EC" id="3.2.1.52" evidence="3"/>
<dbReference type="PANTHER" id="PTHR30480:SF13">
    <property type="entry name" value="BETA-HEXOSAMINIDASE"/>
    <property type="match status" value="1"/>
</dbReference>
<feature type="domain" description="Glycoside hydrolase family 3 N-terminal" evidence="7">
    <location>
        <begin position="53"/>
        <end position="366"/>
    </location>
</feature>
<dbReference type="SUPFAM" id="SSF51445">
    <property type="entry name" value="(Trans)glycosidases"/>
    <property type="match status" value="1"/>
</dbReference>
<dbReference type="GO" id="GO:0004563">
    <property type="term" value="F:beta-N-acetylhexosaminidase activity"/>
    <property type="evidence" value="ECO:0007669"/>
    <property type="project" value="UniProtKB-EC"/>
</dbReference>
<gene>
    <name evidence="8" type="ORF">C8N46_10458</name>
</gene>
<evidence type="ECO:0000313" key="9">
    <source>
        <dbReference type="Proteomes" id="UP000244090"/>
    </source>
</evidence>